<comment type="caution">
    <text evidence="2">The sequence shown here is derived from an EMBL/GenBank/DDBJ whole genome shotgun (WGS) entry which is preliminary data.</text>
</comment>
<dbReference type="Proteomes" id="UP001610818">
    <property type="component" value="Unassembled WGS sequence"/>
</dbReference>
<protein>
    <recommendedName>
        <fullName evidence="1">Probable 2-phosphosulfolactate phosphatase</fullName>
    </recommendedName>
</protein>
<name>A0ABW7QM25_9ACTN</name>
<dbReference type="Pfam" id="PF04029">
    <property type="entry name" value="2-ph_phosp"/>
    <property type="match status" value="1"/>
</dbReference>
<accession>A0ABW7QM25</accession>
<evidence type="ECO:0000256" key="1">
    <source>
        <dbReference type="ARBA" id="ARBA00021948"/>
    </source>
</evidence>
<dbReference type="SUPFAM" id="SSF142823">
    <property type="entry name" value="ComB-like"/>
    <property type="match status" value="1"/>
</dbReference>
<organism evidence="2 3">
    <name type="scientific">Streptomyces longisporoflavus</name>
    <dbReference type="NCBI Taxonomy" id="28044"/>
    <lineage>
        <taxon>Bacteria</taxon>
        <taxon>Bacillati</taxon>
        <taxon>Actinomycetota</taxon>
        <taxon>Actinomycetes</taxon>
        <taxon>Kitasatosporales</taxon>
        <taxon>Streptomycetaceae</taxon>
        <taxon>Streptomyces</taxon>
    </lineage>
</organism>
<dbReference type="EMBL" id="JBIRGQ010000002">
    <property type="protein sequence ID" value="MFH8546021.1"/>
    <property type="molecule type" value="Genomic_DNA"/>
</dbReference>
<dbReference type="InterPro" id="IPR036702">
    <property type="entry name" value="ComB-like_sf"/>
</dbReference>
<dbReference type="RefSeq" id="WP_397711300.1">
    <property type="nucleotide sequence ID" value="NZ_JBIRGN010000002.1"/>
</dbReference>
<evidence type="ECO:0000313" key="2">
    <source>
        <dbReference type="EMBL" id="MFH8546021.1"/>
    </source>
</evidence>
<gene>
    <name evidence="2" type="ORF">ACH4F9_13560</name>
</gene>
<proteinExistence type="predicted"/>
<sequence length="264" mass="26524">MGQTEHTRDGEWCAQSAYGVRFEWGPEGARRLMAGVADAEAACLVVVDVLSFTTAVSVAVDAGTRVFPYAWRDESAVAFAAERGAELAVGRRAMSPAAPWSLSPAALRRAPFTPRLVLPSPNGSAIAAAAGASGVVVAGCLRNAAAVGSWLVEQGYGRSDRPVAVVAAGERWPDGSLRPALEDALGAGAVISAMRGVEISPEAAAAAGAFTSCADVASAVADCASGRELRGYGFAGDVAVAVETGSSVGVPVLTGGAFSTLGQA</sequence>
<reference evidence="2 3" key="1">
    <citation type="submission" date="2024-10" db="EMBL/GenBank/DDBJ databases">
        <title>The Natural Products Discovery Center: Release of the First 8490 Sequenced Strains for Exploring Actinobacteria Biosynthetic Diversity.</title>
        <authorList>
            <person name="Kalkreuter E."/>
            <person name="Kautsar S.A."/>
            <person name="Yang D."/>
            <person name="Bader C.D."/>
            <person name="Teijaro C.N."/>
            <person name="Fluegel L."/>
            <person name="Davis C.M."/>
            <person name="Simpson J.R."/>
            <person name="Lauterbach L."/>
            <person name="Steele A.D."/>
            <person name="Gui C."/>
            <person name="Meng S."/>
            <person name="Li G."/>
            <person name="Viehrig K."/>
            <person name="Ye F."/>
            <person name="Su P."/>
            <person name="Kiefer A.F."/>
            <person name="Nichols A."/>
            <person name="Cepeda A.J."/>
            <person name="Yan W."/>
            <person name="Fan B."/>
            <person name="Jiang Y."/>
            <person name="Adhikari A."/>
            <person name="Zheng C.-J."/>
            <person name="Schuster L."/>
            <person name="Cowan T.M."/>
            <person name="Smanski M.J."/>
            <person name="Chevrette M.G."/>
            <person name="De Carvalho L.P.S."/>
            <person name="Shen B."/>
        </authorList>
    </citation>
    <scope>NUCLEOTIDE SEQUENCE [LARGE SCALE GENOMIC DNA]</scope>
    <source>
        <strain evidence="2 3">NPDC017990</strain>
    </source>
</reference>
<keyword evidence="3" id="KW-1185">Reference proteome</keyword>
<dbReference type="Gene3D" id="3.90.1560.10">
    <property type="entry name" value="ComB-like"/>
    <property type="match status" value="1"/>
</dbReference>
<dbReference type="InterPro" id="IPR005238">
    <property type="entry name" value="ComB-like"/>
</dbReference>
<evidence type="ECO:0000313" key="3">
    <source>
        <dbReference type="Proteomes" id="UP001610818"/>
    </source>
</evidence>